<dbReference type="InterPro" id="IPR035965">
    <property type="entry name" value="PAS-like_dom_sf"/>
</dbReference>
<feature type="domain" description="EAL" evidence="4">
    <location>
        <begin position="697"/>
        <end position="950"/>
    </location>
</feature>
<dbReference type="Proteomes" id="UP000006242">
    <property type="component" value="Unassembled WGS sequence"/>
</dbReference>
<dbReference type="SUPFAM" id="SSF55785">
    <property type="entry name" value="PYP-like sensor domain (PAS domain)"/>
    <property type="match status" value="4"/>
</dbReference>
<dbReference type="InterPro" id="IPR013767">
    <property type="entry name" value="PAS_fold"/>
</dbReference>
<evidence type="ECO:0000259" key="5">
    <source>
        <dbReference type="PROSITE" id="PS50887"/>
    </source>
</evidence>
<feature type="domain" description="PAC" evidence="3">
    <location>
        <begin position="469"/>
        <end position="521"/>
    </location>
</feature>
<dbReference type="PROSITE" id="PS50883">
    <property type="entry name" value="EAL"/>
    <property type="match status" value="1"/>
</dbReference>
<dbReference type="InterPro" id="IPR013655">
    <property type="entry name" value="PAS_fold_3"/>
</dbReference>
<dbReference type="Gene3D" id="3.30.450.20">
    <property type="entry name" value="PAS domain"/>
    <property type="match status" value="4"/>
</dbReference>
<dbReference type="SMART" id="SM00267">
    <property type="entry name" value="GGDEF"/>
    <property type="match status" value="1"/>
</dbReference>
<dbReference type="InterPro" id="IPR035919">
    <property type="entry name" value="EAL_sf"/>
</dbReference>
<keyword evidence="7" id="KW-1185">Reference proteome</keyword>
<reference evidence="6 7" key="2">
    <citation type="journal article" date="2013" name="PLoS ONE">
        <title>INDIGO - INtegrated Data Warehouse of MIcrobial GenOmes with Examples from the Red Sea Extremophiles.</title>
        <authorList>
            <person name="Alam I."/>
            <person name="Antunes A."/>
            <person name="Kamau A.A."/>
            <person name="Ba Alawi W."/>
            <person name="Kalkatawi M."/>
            <person name="Stingl U."/>
            <person name="Bajic V.B."/>
        </authorList>
    </citation>
    <scope>NUCLEOTIDE SEQUENCE [LARGE SCALE GENOMIC DNA]</scope>
    <source>
        <strain evidence="6 7">E1L3A</strain>
    </source>
</reference>
<dbReference type="AlphaFoldDB" id="U2EM62"/>
<dbReference type="InterPro" id="IPR001610">
    <property type="entry name" value="PAC"/>
</dbReference>
<dbReference type="InterPro" id="IPR029787">
    <property type="entry name" value="Nucleotide_cyclase"/>
</dbReference>
<dbReference type="SMART" id="SM00052">
    <property type="entry name" value="EAL"/>
    <property type="match status" value="1"/>
</dbReference>
<sequence length="964" mass="108394">MQLSGIEILERHARAGIWSFDLETQAIHWSDGIYAIHGLDRASFTPQLDSALSFYTSESRDALSQAIDRAQRQGSGYSLTVELIRADGARRHVQAIGQVELRDGQQPLLAGALLDVHDQVKERNISAARERRLAVENKRWRTAGENAGLGLIDIDLYEDLYRVYGRFNSRIGLSHADESAIDRDKWYSWIGENDRRERKKRIDAHLEANTADYSCEYRLQLPGRDPVWLRERGRLVDTDEGRRIVGTVSDITAERAAQDALRVSKRRLTQTLTQAPTGIALVSPQGRWLTVNRALCEILGYDELELLERTFQDITHPDDLETDLDYVDDLLSGRKLTGRMEKRYFHKQGHSVDVQLDVSLLRDDAGEPLYFICHIQDISESKRTLHELFEAKELADITFESIGEGVIRIDVNGRISELNSASVQLLGGTREQMLGEYFGDVVRFYDPDDEVPIDDPMPRVLGEGDRVRVPIFTRLRRRDGEFISIVDSISPIHDETGDVRGAVFVFQDISEARRVTQELMHEASHDPLTGLPNRRGFDEALARTWMRVQQGALHAFVMYLDLDHFKAVNDICGHAAGDELLQQIAQAMYSLLRDSDVLARLGGDEFAAIVHAGDADGARVVADKIIQRVRDYEFTYDGRSFEVGVSIGVAELDRGLDSTDSVLLHADTALYAAKNAGRNRYEFYQDSAAEGDQAVANLGALELLQRGLDKDEFILYLQAVVDGDGTPVGYEALLRLSEPDGVIRPETFLPIATRLGMMSRIDRWVLRHALHLIEAYEQRALWPEGCYLSINISPISVADPLFHAELISMLDQHEVGAGRLVFEVTESEALFGEHYPQLIQNLRDRGFEVWLDDFAGGHTGFDILKHASVDGIKIDRAFVRNLEHEPIDRAVLRSIADVAATLDINIIAEGVETQAARELLKRANVRQFQGYYFHRPEPVEAALVHTAALSERSVSSLSVTTPRV</sequence>
<dbReference type="InterPro" id="IPR000014">
    <property type="entry name" value="PAS"/>
</dbReference>
<dbReference type="SUPFAM" id="SSF141868">
    <property type="entry name" value="EAL domain-like"/>
    <property type="match status" value="1"/>
</dbReference>
<dbReference type="Pfam" id="PF00989">
    <property type="entry name" value="PAS"/>
    <property type="match status" value="1"/>
</dbReference>
<dbReference type="SMART" id="SM00086">
    <property type="entry name" value="PAC"/>
    <property type="match status" value="4"/>
</dbReference>
<reference evidence="6 7" key="1">
    <citation type="journal article" date="2011" name="J. Bacteriol.">
        <title>Genome sequence of Salinisphaera shabanensis, a gammaproteobacterium from the harsh, variable environment of the brine-seawater interface of the Shaban Deep in the Red Sea.</title>
        <authorList>
            <person name="Antunes A."/>
            <person name="Alam I."/>
            <person name="Bajic V.B."/>
            <person name="Stingl U."/>
        </authorList>
    </citation>
    <scope>NUCLEOTIDE SEQUENCE [LARGE SCALE GENOMIC DNA]</scope>
    <source>
        <strain evidence="6 7">E1L3A</strain>
    </source>
</reference>
<dbReference type="OrthoDB" id="9787514at2"/>
<evidence type="ECO:0000259" key="3">
    <source>
        <dbReference type="PROSITE" id="PS50113"/>
    </source>
</evidence>
<dbReference type="PROSITE" id="PS50112">
    <property type="entry name" value="PAS"/>
    <property type="match status" value="2"/>
</dbReference>
<dbReference type="GO" id="GO:0003824">
    <property type="term" value="F:catalytic activity"/>
    <property type="evidence" value="ECO:0007669"/>
    <property type="project" value="UniProtKB-ARBA"/>
</dbReference>
<name>U2EM62_9GAMM</name>
<evidence type="ECO:0000259" key="4">
    <source>
        <dbReference type="PROSITE" id="PS50883"/>
    </source>
</evidence>
<organism evidence="6 7">
    <name type="scientific">Salinisphaera shabanensis E1L3A</name>
    <dbReference type="NCBI Taxonomy" id="1033802"/>
    <lineage>
        <taxon>Bacteria</taxon>
        <taxon>Pseudomonadati</taxon>
        <taxon>Pseudomonadota</taxon>
        <taxon>Gammaproteobacteria</taxon>
        <taxon>Salinisphaerales</taxon>
        <taxon>Salinisphaeraceae</taxon>
        <taxon>Salinisphaera</taxon>
    </lineage>
</organism>
<dbReference type="SUPFAM" id="SSF55073">
    <property type="entry name" value="Nucleotide cyclase"/>
    <property type="match status" value="1"/>
</dbReference>
<dbReference type="Gene3D" id="3.30.70.270">
    <property type="match status" value="1"/>
</dbReference>
<dbReference type="PROSITE" id="PS50113">
    <property type="entry name" value="PAC"/>
    <property type="match status" value="3"/>
</dbReference>
<dbReference type="eggNOG" id="COG5001">
    <property type="taxonomic scope" value="Bacteria"/>
</dbReference>
<dbReference type="EMBL" id="AFNV02000010">
    <property type="protein sequence ID" value="ERJ19277.1"/>
    <property type="molecule type" value="Genomic_DNA"/>
</dbReference>
<dbReference type="PANTHER" id="PTHR44757">
    <property type="entry name" value="DIGUANYLATE CYCLASE DGCP"/>
    <property type="match status" value="1"/>
</dbReference>
<feature type="domain" description="PAS" evidence="2">
    <location>
        <begin position="264"/>
        <end position="334"/>
    </location>
</feature>
<evidence type="ECO:0000259" key="2">
    <source>
        <dbReference type="PROSITE" id="PS50112"/>
    </source>
</evidence>
<evidence type="ECO:0000256" key="1">
    <source>
        <dbReference type="ARBA" id="ARBA00001946"/>
    </source>
</evidence>
<feature type="domain" description="PAC" evidence="3">
    <location>
        <begin position="338"/>
        <end position="390"/>
    </location>
</feature>
<dbReference type="CDD" id="cd00130">
    <property type="entry name" value="PAS"/>
    <property type="match status" value="2"/>
</dbReference>
<feature type="domain" description="PAC" evidence="3">
    <location>
        <begin position="213"/>
        <end position="263"/>
    </location>
</feature>
<dbReference type="InterPro" id="IPR000160">
    <property type="entry name" value="GGDEF_dom"/>
</dbReference>
<evidence type="ECO:0000313" key="6">
    <source>
        <dbReference type="EMBL" id="ERJ19277.1"/>
    </source>
</evidence>
<comment type="caution">
    <text evidence="6">The sequence shown here is derived from an EMBL/GenBank/DDBJ whole genome shotgun (WGS) entry which is preliminary data.</text>
</comment>
<accession>U2EM62</accession>
<dbReference type="STRING" id="1033802.SSPSH_001651"/>
<dbReference type="NCBIfam" id="TIGR00254">
    <property type="entry name" value="GGDEF"/>
    <property type="match status" value="1"/>
</dbReference>
<feature type="domain" description="GGDEF" evidence="5">
    <location>
        <begin position="553"/>
        <end position="686"/>
    </location>
</feature>
<comment type="cofactor">
    <cofactor evidence="1">
        <name>Mg(2+)</name>
        <dbReference type="ChEBI" id="CHEBI:18420"/>
    </cofactor>
</comment>
<dbReference type="InterPro" id="IPR001633">
    <property type="entry name" value="EAL_dom"/>
</dbReference>
<feature type="domain" description="PAS" evidence="2">
    <location>
        <begin position="391"/>
        <end position="464"/>
    </location>
</feature>
<dbReference type="GO" id="GO:0006355">
    <property type="term" value="P:regulation of DNA-templated transcription"/>
    <property type="evidence" value="ECO:0007669"/>
    <property type="project" value="InterPro"/>
</dbReference>
<dbReference type="CDD" id="cd01948">
    <property type="entry name" value="EAL"/>
    <property type="match status" value="1"/>
</dbReference>
<dbReference type="RefSeq" id="WP_021031567.1">
    <property type="nucleotide sequence ID" value="NZ_AFNV02000010.1"/>
</dbReference>
<dbReference type="InterPro" id="IPR052155">
    <property type="entry name" value="Biofilm_reg_signaling"/>
</dbReference>
<dbReference type="Pfam" id="PF08448">
    <property type="entry name" value="PAS_4"/>
    <property type="match status" value="1"/>
</dbReference>
<dbReference type="Gene3D" id="3.20.20.450">
    <property type="entry name" value="EAL domain"/>
    <property type="match status" value="1"/>
</dbReference>
<dbReference type="FunFam" id="3.30.70.270:FF:000001">
    <property type="entry name" value="Diguanylate cyclase domain protein"/>
    <property type="match status" value="1"/>
</dbReference>
<dbReference type="PROSITE" id="PS50887">
    <property type="entry name" value="GGDEF"/>
    <property type="match status" value="1"/>
</dbReference>
<dbReference type="PANTHER" id="PTHR44757:SF4">
    <property type="entry name" value="DIGUANYLATE CYCLASE DGCE-RELATED"/>
    <property type="match status" value="1"/>
</dbReference>
<dbReference type="InterPro" id="IPR013656">
    <property type="entry name" value="PAS_4"/>
</dbReference>
<dbReference type="SMART" id="SM00091">
    <property type="entry name" value="PAS"/>
    <property type="match status" value="2"/>
</dbReference>
<gene>
    <name evidence="6" type="ORF">SSPSH_001651</name>
</gene>
<dbReference type="CDD" id="cd01949">
    <property type="entry name" value="GGDEF"/>
    <property type="match status" value="1"/>
</dbReference>
<dbReference type="InterPro" id="IPR043128">
    <property type="entry name" value="Rev_trsase/Diguanyl_cyclase"/>
</dbReference>
<proteinExistence type="predicted"/>
<dbReference type="NCBIfam" id="TIGR00229">
    <property type="entry name" value="sensory_box"/>
    <property type="match status" value="2"/>
</dbReference>
<dbReference type="Pfam" id="PF08447">
    <property type="entry name" value="PAS_3"/>
    <property type="match status" value="2"/>
</dbReference>
<dbReference type="Pfam" id="PF00563">
    <property type="entry name" value="EAL"/>
    <property type="match status" value="1"/>
</dbReference>
<dbReference type="Pfam" id="PF00990">
    <property type="entry name" value="GGDEF"/>
    <property type="match status" value="1"/>
</dbReference>
<evidence type="ECO:0000313" key="7">
    <source>
        <dbReference type="Proteomes" id="UP000006242"/>
    </source>
</evidence>
<protein>
    <submittedName>
        <fullName evidence="6">PAS sensor diguanylate cyclase protein</fullName>
    </submittedName>
</protein>
<dbReference type="InterPro" id="IPR000700">
    <property type="entry name" value="PAS-assoc_C"/>
</dbReference>